<dbReference type="InterPro" id="IPR023393">
    <property type="entry name" value="START-like_dom_sf"/>
</dbReference>
<evidence type="ECO:0000313" key="4">
    <source>
        <dbReference type="Proteomes" id="UP000800981"/>
    </source>
</evidence>
<dbReference type="RefSeq" id="WP_166277204.1">
    <property type="nucleotide sequence ID" value="NZ_JAANNP010000001.1"/>
</dbReference>
<comment type="caution">
    <text evidence="3">The sequence shown here is derived from an EMBL/GenBank/DDBJ whole genome shotgun (WGS) entry which is preliminary data.</text>
</comment>
<evidence type="ECO:0000256" key="1">
    <source>
        <dbReference type="ARBA" id="ARBA00006817"/>
    </source>
</evidence>
<proteinExistence type="inferred from homology"/>
<comment type="similarity">
    <text evidence="1">Belongs to the AHA1 family.</text>
</comment>
<protein>
    <recommendedName>
        <fullName evidence="2">Activator of Hsp90 ATPase homologue 1/2-like C-terminal domain-containing protein</fullName>
    </recommendedName>
</protein>
<gene>
    <name evidence="3" type="ORF">G9H71_02360</name>
</gene>
<dbReference type="SUPFAM" id="SSF55961">
    <property type="entry name" value="Bet v1-like"/>
    <property type="match status" value="1"/>
</dbReference>
<reference evidence="3 4" key="1">
    <citation type="submission" date="2020-03" db="EMBL/GenBank/DDBJ databases">
        <title>Two novel Motilibacter sp.</title>
        <authorList>
            <person name="Liu S."/>
        </authorList>
    </citation>
    <scope>NUCLEOTIDE SEQUENCE [LARGE SCALE GENOMIC DNA]</scope>
    <source>
        <strain evidence="3 4">E257</strain>
    </source>
</reference>
<dbReference type="EMBL" id="JAANNP010000001">
    <property type="protein sequence ID" value="NHC12624.1"/>
    <property type="molecule type" value="Genomic_DNA"/>
</dbReference>
<dbReference type="InterPro" id="IPR013538">
    <property type="entry name" value="ASHA1/2-like_C"/>
</dbReference>
<dbReference type="Pfam" id="PF08327">
    <property type="entry name" value="AHSA1"/>
    <property type="match status" value="1"/>
</dbReference>
<accession>A0ABX0GRZ8</accession>
<sequence length="160" mass="17676">MRTHVFSLYVAASTSQVWTALTRPDVTPHYYFGLRAESEWAEGSTVSFRAPGLLVATGEVVRAERGHLLMHSLADACAEPPDPDASDLRPATWVSWELEPREDGVTRVRLLVDELESDSDEEADETELVWSRLLSNLKTLLETGAGLLPRQRGAVMPESG</sequence>
<evidence type="ECO:0000313" key="3">
    <source>
        <dbReference type="EMBL" id="NHC12624.1"/>
    </source>
</evidence>
<name>A0ABX0GRZ8_9ACTN</name>
<dbReference type="Proteomes" id="UP000800981">
    <property type="component" value="Unassembled WGS sequence"/>
</dbReference>
<evidence type="ECO:0000259" key="2">
    <source>
        <dbReference type="Pfam" id="PF08327"/>
    </source>
</evidence>
<feature type="domain" description="Activator of Hsp90 ATPase homologue 1/2-like C-terminal" evidence="2">
    <location>
        <begin position="12"/>
        <end position="142"/>
    </location>
</feature>
<organism evidence="3 4">
    <name type="scientific">Motilibacter deserti</name>
    <dbReference type="NCBI Taxonomy" id="2714956"/>
    <lineage>
        <taxon>Bacteria</taxon>
        <taxon>Bacillati</taxon>
        <taxon>Actinomycetota</taxon>
        <taxon>Actinomycetes</taxon>
        <taxon>Motilibacterales</taxon>
        <taxon>Motilibacteraceae</taxon>
        <taxon>Motilibacter</taxon>
    </lineage>
</organism>
<dbReference type="Gene3D" id="3.30.530.20">
    <property type="match status" value="1"/>
</dbReference>
<keyword evidence="4" id="KW-1185">Reference proteome</keyword>